<dbReference type="Proteomes" id="UP000063699">
    <property type="component" value="Chromosome"/>
</dbReference>
<dbReference type="CDD" id="cd03414">
    <property type="entry name" value="CbiX_SirB_C"/>
    <property type="match status" value="1"/>
</dbReference>
<name>A0A0N9IE01_9PSEU</name>
<gene>
    <name evidence="3" type="ORF">AOZ06_11920</name>
</gene>
<dbReference type="InterPro" id="IPR050963">
    <property type="entry name" value="Sirohydro_Cobaltochel/CbiX"/>
</dbReference>
<dbReference type="EMBL" id="CP012752">
    <property type="protein sequence ID" value="ALG14726.1"/>
    <property type="molecule type" value="Genomic_DNA"/>
</dbReference>
<dbReference type="KEGG" id="kphy:AOZ06_11920"/>
<accession>A0A0N9IE01</accession>
<dbReference type="Pfam" id="PF01903">
    <property type="entry name" value="CbiX"/>
    <property type="match status" value="2"/>
</dbReference>
<dbReference type="PANTHER" id="PTHR33542:SF5">
    <property type="entry name" value="FERROCHELATASE CHE1"/>
    <property type="match status" value="1"/>
</dbReference>
<reference evidence="3 4" key="1">
    <citation type="submission" date="2015-07" db="EMBL/GenBank/DDBJ databases">
        <title>Genome sequencing of Kibdelosporangium phytohabitans.</title>
        <authorList>
            <person name="Qin S."/>
            <person name="Xing K."/>
        </authorList>
    </citation>
    <scope>NUCLEOTIDE SEQUENCE [LARGE SCALE GENOMIC DNA]</scope>
    <source>
        <strain evidence="3 4">KLBMP1111</strain>
    </source>
</reference>
<sequence length="244" mass="25151">MPLVAVAHGSRDPRSAATITALVDVVKGLRPGMDARVSFMDLSAPRLGDVLAGLRGPVVVVPLLLGRAYHAKVDVPALVHEAGLRNPRLSVTVSDVLGPSPWLESAALRRLTAAGAAFDDSSLGVVLAGAGSSDARANARVAAIARRWSVQSGWSGAVAAFAASATPDVPSAVAALRERGASRIAVASWFLAPGLLPDRVYEAALALDPDALIAEPLGADPDVAELILHRYDEALQNLDLGRTG</sequence>
<dbReference type="SUPFAM" id="SSF53800">
    <property type="entry name" value="Chelatase"/>
    <property type="match status" value="1"/>
</dbReference>
<keyword evidence="4" id="KW-1185">Reference proteome</keyword>
<dbReference type="CDD" id="cd03416">
    <property type="entry name" value="CbiX_SirB_N"/>
    <property type="match status" value="1"/>
</dbReference>
<keyword evidence="2" id="KW-0456">Lyase</keyword>
<dbReference type="AlphaFoldDB" id="A0A0N9IE01"/>
<evidence type="ECO:0000256" key="1">
    <source>
        <dbReference type="ARBA" id="ARBA00022723"/>
    </source>
</evidence>
<evidence type="ECO:0000313" key="3">
    <source>
        <dbReference type="EMBL" id="ALG14726.1"/>
    </source>
</evidence>
<keyword evidence="1" id="KW-0479">Metal-binding</keyword>
<organism evidence="3 4">
    <name type="scientific">Kibdelosporangium phytohabitans</name>
    <dbReference type="NCBI Taxonomy" id="860235"/>
    <lineage>
        <taxon>Bacteria</taxon>
        <taxon>Bacillati</taxon>
        <taxon>Actinomycetota</taxon>
        <taxon>Actinomycetes</taxon>
        <taxon>Pseudonocardiales</taxon>
        <taxon>Pseudonocardiaceae</taxon>
        <taxon>Kibdelosporangium</taxon>
    </lineage>
</organism>
<dbReference type="InterPro" id="IPR002762">
    <property type="entry name" value="CbiX-like"/>
</dbReference>
<evidence type="ECO:0000313" key="4">
    <source>
        <dbReference type="Proteomes" id="UP000063699"/>
    </source>
</evidence>
<evidence type="ECO:0000256" key="2">
    <source>
        <dbReference type="ARBA" id="ARBA00023239"/>
    </source>
</evidence>
<dbReference type="PANTHER" id="PTHR33542">
    <property type="entry name" value="SIROHYDROCHLORIN FERROCHELATASE, CHLOROPLASTIC"/>
    <property type="match status" value="1"/>
</dbReference>
<dbReference type="GO" id="GO:0016829">
    <property type="term" value="F:lyase activity"/>
    <property type="evidence" value="ECO:0007669"/>
    <property type="project" value="UniProtKB-KW"/>
</dbReference>
<protein>
    <submittedName>
        <fullName evidence="3">Cobalamin biosynthesis protein</fullName>
    </submittedName>
</protein>
<dbReference type="Gene3D" id="3.40.50.1400">
    <property type="match status" value="2"/>
</dbReference>
<dbReference type="GO" id="GO:0046872">
    <property type="term" value="F:metal ion binding"/>
    <property type="evidence" value="ECO:0007669"/>
    <property type="project" value="UniProtKB-KW"/>
</dbReference>
<dbReference type="STRING" id="860235.AOZ06_11920"/>
<proteinExistence type="predicted"/>